<dbReference type="EMBL" id="JAGGKX010000022">
    <property type="protein sequence ID" value="MBP1971157.1"/>
    <property type="molecule type" value="Genomic_DNA"/>
</dbReference>
<evidence type="ECO:0000313" key="2">
    <source>
        <dbReference type="Proteomes" id="UP001519345"/>
    </source>
</evidence>
<comment type="caution">
    <text evidence="1">The sequence shown here is derived from an EMBL/GenBank/DDBJ whole genome shotgun (WGS) entry which is preliminary data.</text>
</comment>
<evidence type="ECO:0000313" key="1">
    <source>
        <dbReference type="EMBL" id="MBP1971157.1"/>
    </source>
</evidence>
<name>A0ABS4IJQ7_9BACI</name>
<reference evidence="1 2" key="1">
    <citation type="submission" date="2021-03" db="EMBL/GenBank/DDBJ databases">
        <title>Genomic Encyclopedia of Type Strains, Phase IV (KMG-IV): sequencing the most valuable type-strain genomes for metagenomic binning, comparative biology and taxonomic classification.</title>
        <authorList>
            <person name="Goeker M."/>
        </authorList>
    </citation>
    <scope>NUCLEOTIDE SEQUENCE [LARGE SCALE GENOMIC DNA]</scope>
    <source>
        <strain evidence="1 2">DSM 25609</strain>
    </source>
</reference>
<protein>
    <submittedName>
        <fullName evidence="1">Coiled-coil protein SlyX</fullName>
    </submittedName>
</protein>
<gene>
    <name evidence="1" type="ORF">J2Z83_003296</name>
</gene>
<sequence length="55" mass="6444">MSDQDRMVLNELTRKVQQQEKTISQLVKIIAATNRRVSDAASKKDEIQHDYTFHK</sequence>
<accession>A0ABS4IJQ7</accession>
<proteinExistence type="predicted"/>
<dbReference type="Proteomes" id="UP001519345">
    <property type="component" value="Unassembled WGS sequence"/>
</dbReference>
<keyword evidence="2" id="KW-1185">Reference proteome</keyword>
<organism evidence="1 2">
    <name type="scientific">Virgibacillus natechei</name>
    <dbReference type="NCBI Taxonomy" id="1216297"/>
    <lineage>
        <taxon>Bacteria</taxon>
        <taxon>Bacillati</taxon>
        <taxon>Bacillota</taxon>
        <taxon>Bacilli</taxon>
        <taxon>Bacillales</taxon>
        <taxon>Bacillaceae</taxon>
        <taxon>Virgibacillus</taxon>
    </lineage>
</organism>
<dbReference type="RefSeq" id="WP_209464227.1">
    <property type="nucleotide sequence ID" value="NZ_CP110224.1"/>
</dbReference>